<dbReference type="SUPFAM" id="SSF56112">
    <property type="entry name" value="Protein kinase-like (PK-like)"/>
    <property type="match status" value="1"/>
</dbReference>
<keyword evidence="4" id="KW-1185">Reference proteome</keyword>
<dbReference type="RefSeq" id="WP_005001615.1">
    <property type="nucleotide sequence ID" value="NZ_CH672427.1"/>
</dbReference>
<dbReference type="eggNOG" id="COG3001">
    <property type="taxonomic scope" value="Bacteria"/>
</dbReference>
<evidence type="ECO:0000256" key="2">
    <source>
        <dbReference type="PIRNR" id="PIRNR006221"/>
    </source>
</evidence>
<dbReference type="Proteomes" id="UP000003374">
    <property type="component" value="Unassembled WGS sequence"/>
</dbReference>
<comment type="similarity">
    <text evidence="1 2">Belongs to the fructosamine kinase family.</text>
</comment>
<organism evidence="3 4">
    <name type="scientific">Nitrococcus mobilis Nb-231</name>
    <dbReference type="NCBI Taxonomy" id="314278"/>
    <lineage>
        <taxon>Bacteria</taxon>
        <taxon>Pseudomonadati</taxon>
        <taxon>Pseudomonadota</taxon>
        <taxon>Gammaproteobacteria</taxon>
        <taxon>Chromatiales</taxon>
        <taxon>Ectothiorhodospiraceae</taxon>
        <taxon>Nitrococcus</taxon>
    </lineage>
</organism>
<dbReference type="Gene3D" id="3.90.1200.10">
    <property type="match status" value="1"/>
</dbReference>
<name>A4BMW0_9GAMM</name>
<dbReference type="PANTHER" id="PTHR12149">
    <property type="entry name" value="FRUCTOSAMINE 3 KINASE-RELATED PROTEIN"/>
    <property type="match status" value="1"/>
</dbReference>
<comment type="caution">
    <text evidence="3">The sequence shown here is derived from an EMBL/GenBank/DDBJ whole genome shotgun (WGS) entry which is preliminary data.</text>
</comment>
<evidence type="ECO:0000256" key="1">
    <source>
        <dbReference type="ARBA" id="ARBA00009460"/>
    </source>
</evidence>
<sequence length="295" mass="32138">MSLQDDISAAIERATGSVVRARVPWSIASGSINRTASIGAGGARYFVKLNDAPASLEMFEAEAAGLRLLAQPGVLRVPQPICCGTSGVTAYLVLEHIELGRGGAPGAECLGAGLAGIHRMTRPRFGWDRDNTIGSTPQINRPTDDWVAFYRDHRLGFQLELAERNGYGGPLTKAGFRLLEKLPLVCAGHHPVASLLHGDLWGGNAAFDRNGVPVLYDPAVYFGDRETDLAMTELFGGFDASFYRAYQAAWPLTVGYELRRDLYQLYHVLNHLNIFGAGYADHARRLIDRLLAAVR</sequence>
<dbReference type="Pfam" id="PF03881">
    <property type="entry name" value="Fructosamin_kin"/>
    <property type="match status" value="1"/>
</dbReference>
<protein>
    <submittedName>
        <fullName evidence="3">Fructosamine kinase</fullName>
    </submittedName>
</protein>
<evidence type="ECO:0000313" key="3">
    <source>
        <dbReference type="EMBL" id="EAR22559.1"/>
    </source>
</evidence>
<dbReference type="PIRSF" id="PIRSF006221">
    <property type="entry name" value="Ketosamine-3-kinase"/>
    <property type="match status" value="1"/>
</dbReference>
<dbReference type="PANTHER" id="PTHR12149:SF8">
    <property type="entry name" value="PROTEIN-RIBULOSAMINE 3-KINASE"/>
    <property type="match status" value="1"/>
</dbReference>
<dbReference type="InterPro" id="IPR016477">
    <property type="entry name" value="Fructo-/Ketosamine-3-kinase"/>
</dbReference>
<dbReference type="AlphaFoldDB" id="A4BMW0"/>
<dbReference type="InterPro" id="IPR011009">
    <property type="entry name" value="Kinase-like_dom_sf"/>
</dbReference>
<gene>
    <name evidence="3" type="ORF">NB231_08913</name>
</gene>
<dbReference type="GO" id="GO:0016301">
    <property type="term" value="F:kinase activity"/>
    <property type="evidence" value="ECO:0007669"/>
    <property type="project" value="UniProtKB-UniRule"/>
</dbReference>
<keyword evidence="2 3" id="KW-0418">Kinase</keyword>
<proteinExistence type="inferred from homology"/>
<dbReference type="Gene3D" id="3.30.200.20">
    <property type="entry name" value="Phosphorylase Kinase, domain 1"/>
    <property type="match status" value="1"/>
</dbReference>
<accession>A4BMW0</accession>
<reference evidence="3 4" key="1">
    <citation type="submission" date="2006-02" db="EMBL/GenBank/DDBJ databases">
        <authorList>
            <person name="Waterbury J."/>
            <person name="Ferriera S."/>
            <person name="Johnson J."/>
            <person name="Kravitz S."/>
            <person name="Halpern A."/>
            <person name="Remington K."/>
            <person name="Beeson K."/>
            <person name="Tran B."/>
            <person name="Rogers Y.-H."/>
            <person name="Friedman R."/>
            <person name="Venter J.C."/>
        </authorList>
    </citation>
    <scope>NUCLEOTIDE SEQUENCE [LARGE SCALE GENOMIC DNA]</scope>
    <source>
        <strain evidence="3 4">Nb-231</strain>
    </source>
</reference>
<evidence type="ECO:0000313" key="4">
    <source>
        <dbReference type="Proteomes" id="UP000003374"/>
    </source>
</evidence>
<dbReference type="OrthoDB" id="5291879at2"/>
<dbReference type="HOGENOM" id="CLU_036517_0_1_6"/>
<keyword evidence="2" id="KW-0808">Transferase</keyword>
<dbReference type="STRING" id="314278.NB231_08913"/>
<dbReference type="EMBL" id="AAOF01000002">
    <property type="protein sequence ID" value="EAR22559.1"/>
    <property type="molecule type" value="Genomic_DNA"/>
</dbReference>